<dbReference type="RefSeq" id="XP_038982253.1">
    <property type="nucleotide sequence ID" value="XM_039126325.1"/>
</dbReference>
<reference evidence="4" key="2">
    <citation type="submission" date="2025-08" db="UniProtKB">
        <authorList>
            <consortium name="RefSeq"/>
        </authorList>
    </citation>
    <scope>IDENTIFICATION</scope>
    <source>
        <tissue evidence="4">Young leaves</tissue>
    </source>
</reference>
<dbReference type="KEGG" id="pda:120110772"/>
<keyword evidence="2" id="KW-0808">Transferase</keyword>
<dbReference type="Gene3D" id="3.30.559.10">
    <property type="entry name" value="Chloramphenicol acetyltransferase-like domain"/>
    <property type="match status" value="2"/>
</dbReference>
<dbReference type="OrthoDB" id="671439at2759"/>
<evidence type="ECO:0000313" key="4">
    <source>
        <dbReference type="RefSeq" id="XP_038982253.1"/>
    </source>
</evidence>
<keyword evidence="3" id="KW-1185">Reference proteome</keyword>
<dbReference type="Proteomes" id="UP000228380">
    <property type="component" value="Chromosome 5"/>
</dbReference>
<dbReference type="PANTHER" id="PTHR31147:SF66">
    <property type="entry name" value="OS05G0315700 PROTEIN"/>
    <property type="match status" value="1"/>
</dbReference>
<dbReference type="InterPro" id="IPR023213">
    <property type="entry name" value="CAT-like_dom_sf"/>
</dbReference>
<evidence type="ECO:0000256" key="1">
    <source>
        <dbReference type="ARBA" id="ARBA00009861"/>
    </source>
</evidence>
<dbReference type="AlphaFoldDB" id="A0A8B9AE80"/>
<protein>
    <submittedName>
        <fullName evidence="4">Benzyl alcohol O-benzoyltransferase-like</fullName>
    </submittedName>
</protein>
<organism evidence="3 4">
    <name type="scientific">Phoenix dactylifera</name>
    <name type="common">Date palm</name>
    <dbReference type="NCBI Taxonomy" id="42345"/>
    <lineage>
        <taxon>Eukaryota</taxon>
        <taxon>Viridiplantae</taxon>
        <taxon>Streptophyta</taxon>
        <taxon>Embryophyta</taxon>
        <taxon>Tracheophyta</taxon>
        <taxon>Spermatophyta</taxon>
        <taxon>Magnoliopsida</taxon>
        <taxon>Liliopsida</taxon>
        <taxon>Arecaceae</taxon>
        <taxon>Coryphoideae</taxon>
        <taxon>Phoeniceae</taxon>
        <taxon>Phoenix</taxon>
    </lineage>
</organism>
<name>A0A8B9AE80_PHODC</name>
<reference evidence="3" key="1">
    <citation type="journal article" date="2019" name="Nat. Commun.">
        <title>Genome-wide association mapping of date palm fruit traits.</title>
        <authorList>
            <person name="Hazzouri K.M."/>
            <person name="Gros-Balthazard M."/>
            <person name="Flowers J.M."/>
            <person name="Copetti D."/>
            <person name="Lemansour A."/>
            <person name="Lebrun M."/>
            <person name="Masmoudi K."/>
            <person name="Ferrand S."/>
            <person name="Dhar M.I."/>
            <person name="Fresquez Z.A."/>
            <person name="Rosas U."/>
            <person name="Zhang J."/>
            <person name="Talag J."/>
            <person name="Lee S."/>
            <person name="Kudrna D."/>
            <person name="Powell R.F."/>
            <person name="Leitch I.J."/>
            <person name="Krueger R.R."/>
            <person name="Wing R.A."/>
            <person name="Amiri K.M.A."/>
            <person name="Purugganan M.D."/>
        </authorList>
    </citation>
    <scope>NUCLEOTIDE SEQUENCE [LARGE SCALE GENOMIC DNA]</scope>
    <source>
        <strain evidence="3">cv. Khalas</strain>
    </source>
</reference>
<sequence>MPKLAHAALRSAFKTEPTPHEFKRLSNIDDQEGLRFQVPIIQFYRHDPSMDGRDPARVIHEAVAKALVHYYPFAGRLREGGRRKLVVECTGEGVLFIEADADVRLEQFGDALLSPCPFLEELLYDVEGSRDMLNCPLLLFQVTRLRCGGFILGIRVNHAMTDGPGLVQLKNAVAELARGLPAPAVSRGGVRGRESAGKVRHRLHVLLVHLTFRLLHELQRVPQRIPAQLPRRAHRHGKRERVAVVALRYLAPVLAAGAHGADYADLLVGVGGESHGAALPEERREDLEGGALAEMRGNALPEGSDLAGAEEERPVSHVVQPREAISFGWGKAVYGGPANGGVGAIPGVASFYIPFKNAKGEHGIVVPVCLPASAMKRFVAEIDALVKETATHLGEDGEHHLTLRHACTLRNVSVCMGPRVSTSVFVCSS</sequence>
<gene>
    <name evidence="4" type="primary">LOC120110772</name>
</gene>
<dbReference type="GO" id="GO:0016740">
    <property type="term" value="F:transferase activity"/>
    <property type="evidence" value="ECO:0007669"/>
    <property type="project" value="UniProtKB-KW"/>
</dbReference>
<dbReference type="GeneID" id="120110772"/>
<dbReference type="InterPro" id="IPR050898">
    <property type="entry name" value="Plant_acyltransferase"/>
</dbReference>
<evidence type="ECO:0000313" key="3">
    <source>
        <dbReference type="Proteomes" id="UP000228380"/>
    </source>
</evidence>
<evidence type="ECO:0000256" key="2">
    <source>
        <dbReference type="ARBA" id="ARBA00022679"/>
    </source>
</evidence>
<accession>A0A8B9AE80</accession>
<dbReference type="Pfam" id="PF02458">
    <property type="entry name" value="Transferase"/>
    <property type="match status" value="1"/>
</dbReference>
<dbReference type="PANTHER" id="PTHR31147">
    <property type="entry name" value="ACYL TRANSFERASE 4"/>
    <property type="match status" value="1"/>
</dbReference>
<proteinExistence type="inferred from homology"/>
<comment type="similarity">
    <text evidence="1">Belongs to the plant acyltransferase family.</text>
</comment>